<reference evidence="2" key="1">
    <citation type="journal article" date="2015" name="PLoS Genet.">
        <title>The dynamic genome and transcriptome of the human fungal pathogen Blastomyces and close relative Emmonsia.</title>
        <authorList>
            <person name="Munoz J.F."/>
            <person name="Gauthier G.M."/>
            <person name="Desjardins C.A."/>
            <person name="Gallo J.E."/>
            <person name="Holder J."/>
            <person name="Sullivan T.D."/>
            <person name="Marty A.J."/>
            <person name="Carmen J.C."/>
            <person name="Chen Z."/>
            <person name="Ding L."/>
            <person name="Gujja S."/>
            <person name="Magrini V."/>
            <person name="Misas E."/>
            <person name="Mitreva M."/>
            <person name="Priest M."/>
            <person name="Saif S."/>
            <person name="Whiston E.A."/>
            <person name="Young S."/>
            <person name="Zeng Q."/>
            <person name="Goldman W.E."/>
            <person name="Mardis E.R."/>
            <person name="Taylor J.W."/>
            <person name="McEwen J.G."/>
            <person name="Clay O.K."/>
            <person name="Klein B.S."/>
            <person name="Cuomo C.A."/>
        </authorList>
    </citation>
    <scope>NUCLEOTIDE SEQUENCE [LARGE SCALE GENOMIC DNA]</scope>
    <source>
        <strain evidence="2">SLH14081</strain>
    </source>
</reference>
<name>A0A179V1G6_BLAGS</name>
<gene>
    <name evidence="1" type="ORF">BDBG_17981</name>
</gene>
<sequence length="58" mass="6298">DDGLQSAPLPDMHILREDQLSPFSTTTTITTVGIGPFDISYPERNSSSLSLPASFIPY</sequence>
<dbReference type="AlphaFoldDB" id="A0A179V1G6"/>
<dbReference type="VEuPathDB" id="FungiDB:BDBG_17981"/>
<organism evidence="1 2">
    <name type="scientific">Blastomyces gilchristii (strain SLH14081)</name>
    <name type="common">Blastomyces dermatitidis</name>
    <dbReference type="NCBI Taxonomy" id="559298"/>
    <lineage>
        <taxon>Eukaryota</taxon>
        <taxon>Fungi</taxon>
        <taxon>Dikarya</taxon>
        <taxon>Ascomycota</taxon>
        <taxon>Pezizomycotina</taxon>
        <taxon>Eurotiomycetes</taxon>
        <taxon>Eurotiomycetidae</taxon>
        <taxon>Onygenales</taxon>
        <taxon>Ajellomycetaceae</taxon>
        <taxon>Blastomyces</taxon>
    </lineage>
</organism>
<dbReference type="EMBL" id="GG657485">
    <property type="protein sequence ID" value="OAT14186.1"/>
    <property type="molecule type" value="Genomic_DNA"/>
</dbReference>
<dbReference type="STRING" id="559298.A0A179V1G6"/>
<evidence type="ECO:0000313" key="1">
    <source>
        <dbReference type="EMBL" id="OAT14186.1"/>
    </source>
</evidence>
<protein>
    <submittedName>
        <fullName evidence="1">Uncharacterized protein</fullName>
    </submittedName>
</protein>
<dbReference type="KEGG" id="bgh:BDBG_17981"/>
<dbReference type="Proteomes" id="UP000002038">
    <property type="component" value="Unassembled WGS sequence"/>
</dbReference>
<keyword evidence="2" id="KW-1185">Reference proteome</keyword>
<evidence type="ECO:0000313" key="2">
    <source>
        <dbReference type="Proteomes" id="UP000002038"/>
    </source>
</evidence>
<proteinExistence type="predicted"/>
<dbReference type="GeneID" id="42529491"/>
<dbReference type="RefSeq" id="XP_031581308.1">
    <property type="nucleotide sequence ID" value="XM_031725588.1"/>
</dbReference>
<accession>A0A179V1G6</accession>
<feature type="non-terminal residue" evidence="1">
    <location>
        <position position="1"/>
    </location>
</feature>